<proteinExistence type="inferred from homology"/>
<evidence type="ECO:0000259" key="7">
    <source>
        <dbReference type="PROSITE" id="PS51715"/>
    </source>
</evidence>
<evidence type="ECO:0000256" key="1">
    <source>
        <dbReference type="ARBA" id="ARBA00022741"/>
    </source>
</evidence>
<evidence type="ECO:0000256" key="2">
    <source>
        <dbReference type="ARBA" id="ARBA00022801"/>
    </source>
</evidence>
<protein>
    <recommendedName>
        <fullName evidence="7">GB1/RHD3-type G domain-containing protein</fullName>
    </recommendedName>
</protein>
<evidence type="ECO:0000313" key="9">
    <source>
        <dbReference type="Proteomes" id="UP000006729"/>
    </source>
</evidence>
<evidence type="ECO:0000256" key="3">
    <source>
        <dbReference type="ARBA" id="ARBA00023134"/>
    </source>
</evidence>
<gene>
    <name evidence="8" type="ORF">POPTR_017G016800</name>
</gene>
<dbReference type="Gene3D" id="1.20.1000.10">
    <property type="entry name" value="Guanylate-binding protein, C-terminal domain"/>
    <property type="match status" value="1"/>
</dbReference>
<dbReference type="Proteomes" id="UP000006729">
    <property type="component" value="Chromosome 17"/>
</dbReference>
<dbReference type="InterPro" id="IPR027417">
    <property type="entry name" value="P-loop_NTPase"/>
</dbReference>
<keyword evidence="1" id="KW-0547">Nucleotide-binding</keyword>
<dbReference type="InterPro" id="IPR036543">
    <property type="entry name" value="Guanylate-bd_C_sf"/>
</dbReference>
<keyword evidence="2" id="KW-0378">Hydrolase</keyword>
<dbReference type="EMBL" id="CM009306">
    <property type="protein sequence ID" value="PNS94778.2"/>
    <property type="molecule type" value="Genomic_DNA"/>
</dbReference>
<dbReference type="InParanoid" id="A0A2K1X1Y9"/>
<sequence length="1037" mass="116984">MMQKMTNPVSFPEKDSNNTNNAEPSNAGRPIKFIYYDESGKFKVHPDAVDALMQIKGPIGVVSVCGRARQGKSFLLNQLLGTSTGFQVGSTHRPCTKGIWIWSEPLKRAALDGTEYSLVLLDCEGIDAYDQTGTYSAQIFSLAILLSSLFVYNQMGVIDEAALDCLSLVSEMTKHIHVKASGEKDTVPDLGHFSPVFVWLLRDFYLDLKEDNTKITPCNYLELALRPVLGSGKDVAARNKIRESIRALFPNRECFTLVSPLNNEADLQHLDRVLLDKFRPEFLSGLNMLAKFVFERTKPKQVGGTVMTGPILAGITKSFLDALNRGAVPTISSSWQNVEESECQKAFDTAIEVYMSAFDRTKPADEVSLQEVHDEAVQKSISVYNASAVGVGSARQKYEVLLQNFCKKAFEDYKRNAFIEADIQCLNAIQNMERKLKAACQVDDAQIERVVIVLDSLLSEYEASVHGPAKWQKLSSFLQQSLQGPILHHAKKLIDEASSDKNVLILKCSSMEDKMQMLHKKLEASEKFKTEYRKSYEDAINDLNKVSECYKSRITDLERKCSSLEERYSSSLEMLDSAKQESLEWRRKYEETWNKKAVKDQVKVGTMSGAHEAEARLAASHGQTQLAWKKADEWKEKYVIAVNEFKANIEKENVLLEYPIEDVNCREEALSAESCDSLAEKQDNEIKVKIAKLEEAEQKITTLNLDLKGAQEKMDKYELELSALKLQLKNLTDKYESVKTVAHALEMQAQILVQDRTQMEQKYLTESKRFEEANERCKVTAEEVKVANKFVETAQSDVLAAQNSKWDASQIAIERLAQMETAQKQIEDLERQKVDLTSEVDRLRISEVNAISRVALLEAMVKERDQELEALKMKCEQRLSSVLGENIMANGPSLHAELQQRKLVSPQVELSPDHSNETALGSEMKTIAWGKRSRLKVLSAGQDSVQDMDIDEEIARESKKPKMALQKCTTTEVENSDVKANEDSEDRKAGSRSYVRLTVLKMQQELTELGFGGDLLELKSSKKKDVYALYKRLVLKK</sequence>
<dbReference type="ExpressionAtlas" id="A0A2K1X1Y9">
    <property type="expression patterns" value="baseline and differential"/>
</dbReference>
<feature type="domain" description="GB1/RHD3-type G" evidence="7">
    <location>
        <begin position="56"/>
        <end position="301"/>
    </location>
</feature>
<dbReference type="PANTHER" id="PTHR10751">
    <property type="entry name" value="GUANYLATE BINDING PROTEIN"/>
    <property type="match status" value="1"/>
</dbReference>
<dbReference type="Pfam" id="PF02841">
    <property type="entry name" value="GBP_C"/>
    <property type="match status" value="1"/>
</dbReference>
<name>A0A2K1X1Y9_POPTR</name>
<accession>A0A2K1X1Y9</accession>
<dbReference type="SUPFAM" id="SSF52540">
    <property type="entry name" value="P-loop containing nucleoside triphosphate hydrolases"/>
    <property type="match status" value="1"/>
</dbReference>
<reference evidence="8 9" key="1">
    <citation type="journal article" date="2006" name="Science">
        <title>The genome of black cottonwood, Populus trichocarpa (Torr. &amp; Gray).</title>
        <authorList>
            <person name="Tuskan G.A."/>
            <person name="Difazio S."/>
            <person name="Jansson S."/>
            <person name="Bohlmann J."/>
            <person name="Grigoriev I."/>
            <person name="Hellsten U."/>
            <person name="Putnam N."/>
            <person name="Ralph S."/>
            <person name="Rombauts S."/>
            <person name="Salamov A."/>
            <person name="Schein J."/>
            <person name="Sterck L."/>
            <person name="Aerts A."/>
            <person name="Bhalerao R.R."/>
            <person name="Bhalerao R.P."/>
            <person name="Blaudez D."/>
            <person name="Boerjan W."/>
            <person name="Brun A."/>
            <person name="Brunner A."/>
            <person name="Busov V."/>
            <person name="Campbell M."/>
            <person name="Carlson J."/>
            <person name="Chalot M."/>
            <person name="Chapman J."/>
            <person name="Chen G.L."/>
            <person name="Cooper D."/>
            <person name="Coutinho P.M."/>
            <person name="Couturier J."/>
            <person name="Covert S."/>
            <person name="Cronk Q."/>
            <person name="Cunningham R."/>
            <person name="Davis J."/>
            <person name="Degroeve S."/>
            <person name="Dejardin A."/>
            <person name="Depamphilis C."/>
            <person name="Detter J."/>
            <person name="Dirks B."/>
            <person name="Dubchak I."/>
            <person name="Duplessis S."/>
            <person name="Ehlting J."/>
            <person name="Ellis B."/>
            <person name="Gendler K."/>
            <person name="Goodstein D."/>
            <person name="Gribskov M."/>
            <person name="Grimwood J."/>
            <person name="Groover A."/>
            <person name="Gunter L."/>
            <person name="Hamberger B."/>
            <person name="Heinze B."/>
            <person name="Helariutta Y."/>
            <person name="Henrissat B."/>
            <person name="Holligan D."/>
            <person name="Holt R."/>
            <person name="Huang W."/>
            <person name="Islam-Faridi N."/>
            <person name="Jones S."/>
            <person name="Jones-Rhoades M."/>
            <person name="Jorgensen R."/>
            <person name="Joshi C."/>
            <person name="Kangasjarvi J."/>
            <person name="Karlsson J."/>
            <person name="Kelleher C."/>
            <person name="Kirkpatrick R."/>
            <person name="Kirst M."/>
            <person name="Kohler A."/>
            <person name="Kalluri U."/>
            <person name="Larimer F."/>
            <person name="Leebens-Mack J."/>
            <person name="Leple J.C."/>
            <person name="Locascio P."/>
            <person name="Lou Y."/>
            <person name="Lucas S."/>
            <person name="Martin F."/>
            <person name="Montanini B."/>
            <person name="Napoli C."/>
            <person name="Nelson D.R."/>
            <person name="Nelson C."/>
            <person name="Nieminen K."/>
            <person name="Nilsson O."/>
            <person name="Pereda V."/>
            <person name="Peter G."/>
            <person name="Philippe R."/>
            <person name="Pilate G."/>
            <person name="Poliakov A."/>
            <person name="Razumovskaya J."/>
            <person name="Richardson P."/>
            <person name="Rinaldi C."/>
            <person name="Ritland K."/>
            <person name="Rouze P."/>
            <person name="Ryaboy D."/>
            <person name="Schmutz J."/>
            <person name="Schrader J."/>
            <person name="Segerman B."/>
            <person name="Shin H."/>
            <person name="Siddiqui A."/>
            <person name="Sterky F."/>
            <person name="Terry A."/>
            <person name="Tsai C.J."/>
            <person name="Uberbacher E."/>
            <person name="Unneberg P."/>
            <person name="Vahala J."/>
            <person name="Wall K."/>
            <person name="Wessler S."/>
            <person name="Yang G."/>
            <person name="Yin T."/>
            <person name="Douglas C."/>
            <person name="Marra M."/>
            <person name="Sandberg G."/>
            <person name="Van de Peer Y."/>
            <person name="Rokhsar D."/>
        </authorList>
    </citation>
    <scope>NUCLEOTIDE SEQUENCE [LARGE SCALE GENOMIC DNA]</scope>
    <source>
        <strain evidence="9">cv. Nisqually</strain>
    </source>
</reference>
<organism evidence="8 9">
    <name type="scientific">Populus trichocarpa</name>
    <name type="common">Western balsam poplar</name>
    <name type="synonym">Populus balsamifera subsp. trichocarpa</name>
    <dbReference type="NCBI Taxonomy" id="3694"/>
    <lineage>
        <taxon>Eukaryota</taxon>
        <taxon>Viridiplantae</taxon>
        <taxon>Streptophyta</taxon>
        <taxon>Embryophyta</taxon>
        <taxon>Tracheophyta</taxon>
        <taxon>Spermatophyta</taxon>
        <taxon>Magnoliopsida</taxon>
        <taxon>eudicotyledons</taxon>
        <taxon>Gunneridae</taxon>
        <taxon>Pentapetalae</taxon>
        <taxon>rosids</taxon>
        <taxon>fabids</taxon>
        <taxon>Malpighiales</taxon>
        <taxon>Salicaceae</taxon>
        <taxon>Saliceae</taxon>
        <taxon>Populus</taxon>
    </lineage>
</organism>
<dbReference type="SUPFAM" id="SSF57997">
    <property type="entry name" value="Tropomyosin"/>
    <property type="match status" value="1"/>
</dbReference>
<dbReference type="AlphaFoldDB" id="A0A2K1X1Y9"/>
<dbReference type="PROSITE" id="PS51715">
    <property type="entry name" value="G_GB1_RHD3"/>
    <property type="match status" value="1"/>
</dbReference>
<dbReference type="CDD" id="cd01851">
    <property type="entry name" value="GBP"/>
    <property type="match status" value="1"/>
</dbReference>
<dbReference type="Gene3D" id="3.40.50.300">
    <property type="entry name" value="P-loop containing nucleotide triphosphate hydrolases"/>
    <property type="match status" value="1"/>
</dbReference>
<dbReference type="Pfam" id="PF02263">
    <property type="entry name" value="GBP"/>
    <property type="match status" value="1"/>
</dbReference>
<evidence type="ECO:0000256" key="4">
    <source>
        <dbReference type="PROSITE-ProRule" id="PRU01052"/>
    </source>
</evidence>
<keyword evidence="3" id="KW-0342">GTP-binding</keyword>
<feature type="region of interest" description="Disordered" evidence="6">
    <location>
        <begin position="1"/>
        <end position="25"/>
    </location>
</feature>
<keyword evidence="5" id="KW-0175">Coiled coil</keyword>
<comment type="similarity">
    <text evidence="4">Belongs to the TRAFAC class dynamin-like GTPase superfamily. GB1/RHD3 GTPase family.</text>
</comment>
<evidence type="ECO:0000313" key="8">
    <source>
        <dbReference type="EMBL" id="PNS94778.2"/>
    </source>
</evidence>
<feature type="coiled-coil region" evidence="5">
    <location>
        <begin position="540"/>
        <end position="581"/>
    </location>
</feature>
<dbReference type="SUPFAM" id="SSF48340">
    <property type="entry name" value="Interferon-induced guanylate-binding protein 1 (GBP1), C-terminal domain"/>
    <property type="match status" value="1"/>
</dbReference>
<feature type="coiled-coil region" evidence="5">
    <location>
        <begin position="812"/>
        <end position="874"/>
    </location>
</feature>
<evidence type="ECO:0000256" key="6">
    <source>
        <dbReference type="SAM" id="MobiDB-lite"/>
    </source>
</evidence>
<dbReference type="InterPro" id="IPR003191">
    <property type="entry name" value="Guanylate-bd/ATL_C"/>
</dbReference>
<dbReference type="InterPro" id="IPR030386">
    <property type="entry name" value="G_GB1_RHD3_dom"/>
</dbReference>
<dbReference type="InterPro" id="IPR015894">
    <property type="entry name" value="Guanylate-bd_N"/>
</dbReference>
<feature type="coiled-coil region" evidence="5">
    <location>
        <begin position="679"/>
        <end position="748"/>
    </location>
</feature>
<evidence type="ECO:0000256" key="5">
    <source>
        <dbReference type="SAM" id="Coils"/>
    </source>
</evidence>
<dbReference type="GO" id="GO:0003924">
    <property type="term" value="F:GTPase activity"/>
    <property type="evidence" value="ECO:0000318"/>
    <property type="project" value="GO_Central"/>
</dbReference>
<dbReference type="GO" id="GO:0005525">
    <property type="term" value="F:GTP binding"/>
    <property type="evidence" value="ECO:0000318"/>
    <property type="project" value="GO_Central"/>
</dbReference>
<keyword evidence="9" id="KW-1185">Reference proteome</keyword>